<dbReference type="EMBL" id="JAFREP010000037">
    <property type="protein sequence ID" value="MBO1322473.1"/>
    <property type="molecule type" value="Genomic_DNA"/>
</dbReference>
<gene>
    <name evidence="2" type="ORF">J3U88_28630</name>
</gene>
<keyword evidence="1" id="KW-0732">Signal</keyword>
<evidence type="ECO:0000256" key="1">
    <source>
        <dbReference type="SAM" id="SignalP"/>
    </source>
</evidence>
<evidence type="ECO:0000313" key="3">
    <source>
        <dbReference type="Proteomes" id="UP000664417"/>
    </source>
</evidence>
<name>A0A8J7U5E7_9BACT</name>
<accession>A0A8J7U5E7</accession>
<keyword evidence="3" id="KW-1185">Reference proteome</keyword>
<organism evidence="2 3">
    <name type="scientific">Acanthopleuribacter pedis</name>
    <dbReference type="NCBI Taxonomy" id="442870"/>
    <lineage>
        <taxon>Bacteria</taxon>
        <taxon>Pseudomonadati</taxon>
        <taxon>Acidobacteriota</taxon>
        <taxon>Holophagae</taxon>
        <taxon>Acanthopleuribacterales</taxon>
        <taxon>Acanthopleuribacteraceae</taxon>
        <taxon>Acanthopleuribacter</taxon>
    </lineage>
</organism>
<comment type="caution">
    <text evidence="2">The sequence shown here is derived from an EMBL/GenBank/DDBJ whole genome shotgun (WGS) entry which is preliminary data.</text>
</comment>
<feature type="chain" id="PRO_5035285200" evidence="1">
    <location>
        <begin position="22"/>
        <end position="136"/>
    </location>
</feature>
<feature type="signal peptide" evidence="1">
    <location>
        <begin position="1"/>
        <end position="21"/>
    </location>
</feature>
<dbReference type="RefSeq" id="WP_207862446.1">
    <property type="nucleotide sequence ID" value="NZ_JAFREP010000037.1"/>
</dbReference>
<proteinExistence type="predicted"/>
<protein>
    <submittedName>
        <fullName evidence="2">Uncharacterized protein</fullName>
    </submittedName>
</protein>
<evidence type="ECO:0000313" key="2">
    <source>
        <dbReference type="EMBL" id="MBO1322473.1"/>
    </source>
</evidence>
<reference evidence="2" key="1">
    <citation type="submission" date="2021-03" db="EMBL/GenBank/DDBJ databases">
        <authorList>
            <person name="Wang G."/>
        </authorList>
    </citation>
    <scope>NUCLEOTIDE SEQUENCE</scope>
    <source>
        <strain evidence="2">KCTC 12899</strain>
    </source>
</reference>
<dbReference type="Proteomes" id="UP000664417">
    <property type="component" value="Unassembled WGS sequence"/>
</dbReference>
<dbReference type="AlphaFoldDB" id="A0A8J7U5E7"/>
<sequence>MVRFVSYVTLLLSLAAAPCWAQSPGFSSNPSEPGDAEDVKHVLAARSCGEMDVTLTLPGYAVISGGNQRQALKTGDRLGMEAFKVVAVQDEQIFLETPLGFALLERLENGRTHFRNVRPAEIPLELRNGFTVANRD</sequence>